<dbReference type="CDD" id="cd00118">
    <property type="entry name" value="LysM"/>
    <property type="match status" value="4"/>
</dbReference>
<dbReference type="Proteomes" id="UP000235786">
    <property type="component" value="Unassembled WGS sequence"/>
</dbReference>
<dbReference type="SUPFAM" id="SSF54106">
    <property type="entry name" value="LysM domain"/>
    <property type="match status" value="3"/>
</dbReference>
<proteinExistence type="predicted"/>
<dbReference type="InterPro" id="IPR023346">
    <property type="entry name" value="Lysozyme-like_dom_sf"/>
</dbReference>
<dbReference type="PANTHER" id="PTHR33734">
    <property type="entry name" value="LYSM DOMAIN-CONTAINING GPI-ANCHORED PROTEIN 2"/>
    <property type="match status" value="1"/>
</dbReference>
<evidence type="ECO:0000259" key="1">
    <source>
        <dbReference type="PROSITE" id="PS51782"/>
    </source>
</evidence>
<dbReference type="SMART" id="SM00257">
    <property type="entry name" value="LysM"/>
    <property type="match status" value="4"/>
</dbReference>
<dbReference type="EMBL" id="KZ613937">
    <property type="protein sequence ID" value="PMD48084.1"/>
    <property type="molecule type" value="Genomic_DNA"/>
</dbReference>
<reference evidence="2 3" key="1">
    <citation type="submission" date="2016-04" db="EMBL/GenBank/DDBJ databases">
        <title>A degradative enzymes factory behind the ericoid mycorrhizal symbiosis.</title>
        <authorList>
            <consortium name="DOE Joint Genome Institute"/>
            <person name="Martino E."/>
            <person name="Morin E."/>
            <person name="Grelet G."/>
            <person name="Kuo A."/>
            <person name="Kohler A."/>
            <person name="Daghino S."/>
            <person name="Barry K."/>
            <person name="Choi C."/>
            <person name="Cichocki N."/>
            <person name="Clum A."/>
            <person name="Copeland A."/>
            <person name="Hainaut M."/>
            <person name="Haridas S."/>
            <person name="Labutti K."/>
            <person name="Lindquist E."/>
            <person name="Lipzen A."/>
            <person name="Khouja H.-R."/>
            <person name="Murat C."/>
            <person name="Ohm R."/>
            <person name="Olson A."/>
            <person name="Spatafora J."/>
            <person name="Veneault-Fourrey C."/>
            <person name="Henrissat B."/>
            <person name="Grigoriev I."/>
            <person name="Martin F."/>
            <person name="Perotto S."/>
        </authorList>
    </citation>
    <scope>NUCLEOTIDE SEQUENCE [LARGE SCALE GENOMIC DNA]</scope>
    <source>
        <strain evidence="2 3">F</strain>
    </source>
</reference>
<dbReference type="Pfam" id="PF01476">
    <property type="entry name" value="LysM"/>
    <property type="match status" value="4"/>
</dbReference>
<dbReference type="Gene3D" id="3.10.350.10">
    <property type="entry name" value="LysM domain"/>
    <property type="match status" value="4"/>
</dbReference>
<sequence>MSSYVIQGDTFTTIAAKFGTASEALQQANPGVDHTSLPVGYEIKLPAQLGHEIYIVKDGDTLDAIAEKFHTTSDNIQELNPLIRDKNYIKPGWILRIPFPNTPFPTQSSLGLHATGGSGGHYTVKLHDTWYSIAFDHQVTIISLHDANPGVKVLKPGEEIQIPERDHYIVQSGDYLWLIADGFKTPGHDNVEEVIQEFIKANPSVIDPKHLDRIYPGQDFTLPPDADPRGGPHKTYVRFCGPASNYPDPAKWVTYDELWKRSKTMMENAGKNTPSQIGFINQAIGKVSKDTGMDARVILCIIIQESGGNVKVEDTWNPIRNSGIMQAHDGASWKSWGNPETYKQQRDCIFQMVRDGADHTVSGDGLKAIYEKNDPVKGGSQNYYISL</sequence>
<gene>
    <name evidence="2" type="ORF">L207DRAFT_594251</name>
</gene>
<dbReference type="SUPFAM" id="SSF53955">
    <property type="entry name" value="Lysozyme-like"/>
    <property type="match status" value="1"/>
</dbReference>
<name>A0A2J6SBE8_HYAVF</name>
<dbReference type="Gene3D" id="1.10.530.10">
    <property type="match status" value="1"/>
</dbReference>
<feature type="domain" description="LysM" evidence="1">
    <location>
        <begin position="1"/>
        <end position="45"/>
    </location>
</feature>
<accession>A0A2J6SBE8</accession>
<dbReference type="PANTHER" id="PTHR33734:SF22">
    <property type="entry name" value="MEMBRANE-BOUND LYTIC MUREIN TRANSGLYCOSYLASE D"/>
    <property type="match status" value="1"/>
</dbReference>
<keyword evidence="3" id="KW-1185">Reference proteome</keyword>
<dbReference type="OrthoDB" id="1193027at2759"/>
<dbReference type="AlphaFoldDB" id="A0A2J6SBE8"/>
<protein>
    <recommendedName>
        <fullName evidence="1">LysM domain-containing protein</fullName>
    </recommendedName>
</protein>
<dbReference type="PROSITE" id="PS51782">
    <property type="entry name" value="LYSM"/>
    <property type="match status" value="3"/>
</dbReference>
<dbReference type="InterPro" id="IPR018392">
    <property type="entry name" value="LysM"/>
</dbReference>
<evidence type="ECO:0000313" key="2">
    <source>
        <dbReference type="EMBL" id="PMD48084.1"/>
    </source>
</evidence>
<feature type="domain" description="LysM" evidence="1">
    <location>
        <begin position="52"/>
        <end position="97"/>
    </location>
</feature>
<evidence type="ECO:0000313" key="3">
    <source>
        <dbReference type="Proteomes" id="UP000235786"/>
    </source>
</evidence>
<dbReference type="InterPro" id="IPR036779">
    <property type="entry name" value="LysM_dom_sf"/>
</dbReference>
<organism evidence="2 3">
    <name type="scientific">Hyaloscypha variabilis (strain UAMH 11265 / GT02V1 / F)</name>
    <name type="common">Meliniomyces variabilis</name>
    <dbReference type="NCBI Taxonomy" id="1149755"/>
    <lineage>
        <taxon>Eukaryota</taxon>
        <taxon>Fungi</taxon>
        <taxon>Dikarya</taxon>
        <taxon>Ascomycota</taxon>
        <taxon>Pezizomycotina</taxon>
        <taxon>Leotiomycetes</taxon>
        <taxon>Helotiales</taxon>
        <taxon>Hyaloscyphaceae</taxon>
        <taxon>Hyaloscypha</taxon>
        <taxon>Hyaloscypha variabilis</taxon>
    </lineage>
</organism>
<feature type="domain" description="LysM" evidence="1">
    <location>
        <begin position="166"/>
        <end position="222"/>
    </location>
</feature>